<dbReference type="VEuPathDB" id="FungiDB:RhiirA1_483247"/>
<dbReference type="GO" id="GO:0005886">
    <property type="term" value="C:plasma membrane"/>
    <property type="evidence" value="ECO:0007669"/>
    <property type="project" value="TreeGrafter"/>
</dbReference>
<dbReference type="PANTHER" id="PTHR45528">
    <property type="entry name" value="SENSOR HISTIDINE KINASE CPXA"/>
    <property type="match status" value="1"/>
</dbReference>
<feature type="non-terminal residue" evidence="10">
    <location>
        <position position="269"/>
    </location>
</feature>
<reference evidence="10 11" key="1">
    <citation type="submission" date="2017-10" db="EMBL/GenBank/DDBJ databases">
        <title>Extensive intraspecific genome diversity in a model arbuscular mycorrhizal fungus.</title>
        <authorList>
            <person name="Chen E.C.H."/>
            <person name="Morin E."/>
            <person name="Baudet D."/>
            <person name="Noel J."/>
            <person name="Ndikumana S."/>
            <person name="Charron P."/>
            <person name="St-Onge C."/>
            <person name="Giorgi J."/>
            <person name="Grigoriev I.V."/>
            <person name="Roux C."/>
            <person name="Martin F.M."/>
            <person name="Corradi N."/>
        </authorList>
    </citation>
    <scope>NUCLEOTIDE SEQUENCE [LARGE SCALE GENOMIC DNA]</scope>
    <source>
        <strain evidence="10 11">A1</strain>
    </source>
</reference>
<keyword evidence="5" id="KW-0808">Transferase</keyword>
<dbReference type="AlphaFoldDB" id="A0A2N0QKT7"/>
<keyword evidence="8" id="KW-0812">Transmembrane</keyword>
<evidence type="ECO:0000256" key="8">
    <source>
        <dbReference type="SAM" id="Phobius"/>
    </source>
</evidence>
<evidence type="ECO:0000256" key="7">
    <source>
        <dbReference type="ARBA" id="ARBA00023136"/>
    </source>
</evidence>
<evidence type="ECO:0000256" key="2">
    <source>
        <dbReference type="ARBA" id="ARBA00004141"/>
    </source>
</evidence>
<dbReference type="InterPro" id="IPR003660">
    <property type="entry name" value="HAMP_dom"/>
</dbReference>
<dbReference type="EMBL" id="LLXH01007224">
    <property type="protein sequence ID" value="PKC51662.1"/>
    <property type="molecule type" value="Genomic_DNA"/>
</dbReference>
<evidence type="ECO:0000256" key="1">
    <source>
        <dbReference type="ARBA" id="ARBA00000085"/>
    </source>
</evidence>
<evidence type="ECO:0000313" key="11">
    <source>
        <dbReference type="Proteomes" id="UP000232688"/>
    </source>
</evidence>
<feature type="transmembrane region" description="Helical" evidence="8">
    <location>
        <begin position="12"/>
        <end position="35"/>
    </location>
</feature>
<sequence length="269" mass="30677">MTRIWNSIVGKLWATILLLVSFVLFIFTVLMLEFLDNYHNEQARSSISQTASTIASIVDNYDLEQLSDEIINDFLNEDTNAFIAINPSEVKSSFQTGIIQEEIRESILSNTGFNKVFETNNQVIEEMILPSQKEKDKLESYVVLAYPLKSDDQMHGAIFIYQNPDAIHKTTNQTTKIVFLSAFIAFLLTTFFAFFLSSKITSPLRKMREHAFELAKGKFDEQLPSTQNDEIGQLAVAFNQMGRQLKHHLEVINQEKEQLSSILTSMTDA</sequence>
<reference evidence="10 11" key="2">
    <citation type="submission" date="2017-10" db="EMBL/GenBank/DDBJ databases">
        <title>Genome analyses suggest a sexual origin of heterokaryosis in a supposedly ancient asexual fungus.</title>
        <authorList>
            <person name="Corradi N."/>
            <person name="Sedzielewska K."/>
            <person name="Noel J."/>
            <person name="Charron P."/>
            <person name="Farinelli L."/>
            <person name="Marton T."/>
            <person name="Kruger M."/>
            <person name="Pelin A."/>
            <person name="Brachmann A."/>
            <person name="Corradi N."/>
        </authorList>
    </citation>
    <scope>NUCLEOTIDE SEQUENCE [LARGE SCALE GENOMIC DNA]</scope>
    <source>
        <strain evidence="10 11">A1</strain>
    </source>
</reference>
<evidence type="ECO:0000256" key="4">
    <source>
        <dbReference type="ARBA" id="ARBA00022553"/>
    </source>
</evidence>
<keyword evidence="8" id="KW-1133">Transmembrane helix</keyword>
<dbReference type="InterPro" id="IPR050398">
    <property type="entry name" value="HssS/ArlS-like"/>
</dbReference>
<comment type="catalytic activity">
    <reaction evidence="1">
        <text>ATP + protein L-histidine = ADP + protein N-phospho-L-histidine.</text>
        <dbReference type="EC" id="2.7.13.3"/>
    </reaction>
</comment>
<keyword evidence="4" id="KW-0597">Phosphoprotein</keyword>
<accession>A0A2N0QKT7</accession>
<keyword evidence="7 8" id="KW-0472">Membrane</keyword>
<organism evidence="10 11">
    <name type="scientific">Rhizophagus irregularis</name>
    <dbReference type="NCBI Taxonomy" id="588596"/>
    <lineage>
        <taxon>Eukaryota</taxon>
        <taxon>Fungi</taxon>
        <taxon>Fungi incertae sedis</taxon>
        <taxon>Mucoromycota</taxon>
        <taxon>Glomeromycotina</taxon>
        <taxon>Glomeromycetes</taxon>
        <taxon>Glomerales</taxon>
        <taxon>Glomeraceae</taxon>
        <taxon>Rhizophagus</taxon>
    </lineage>
</organism>
<dbReference type="PROSITE" id="PS50885">
    <property type="entry name" value="HAMP"/>
    <property type="match status" value="1"/>
</dbReference>
<evidence type="ECO:0000259" key="9">
    <source>
        <dbReference type="PROSITE" id="PS50885"/>
    </source>
</evidence>
<dbReference type="SMART" id="SM00304">
    <property type="entry name" value="HAMP"/>
    <property type="match status" value="1"/>
</dbReference>
<proteinExistence type="predicted"/>
<dbReference type="InterPro" id="IPR041328">
    <property type="entry name" value="HisK_sensor"/>
</dbReference>
<dbReference type="EC" id="2.7.13.3" evidence="3"/>
<dbReference type="GO" id="GO:0000155">
    <property type="term" value="F:phosphorelay sensor kinase activity"/>
    <property type="evidence" value="ECO:0007669"/>
    <property type="project" value="TreeGrafter"/>
</dbReference>
<gene>
    <name evidence="10" type="ORF">RhiirA1_483247</name>
</gene>
<comment type="subcellular location">
    <subcellularLocation>
        <location evidence="2">Membrane</location>
        <topology evidence="2">Multi-pass membrane protein</topology>
    </subcellularLocation>
</comment>
<dbReference type="PANTHER" id="PTHR45528:SF10">
    <property type="entry name" value="METHYL-ACCEPTING CHEMOTAXIS PROTEIN"/>
    <property type="match status" value="1"/>
</dbReference>
<name>A0A2N0QKT7_9GLOM</name>
<keyword evidence="6" id="KW-0418">Kinase</keyword>
<feature type="domain" description="HAMP" evidence="9">
    <location>
        <begin position="198"/>
        <end position="250"/>
    </location>
</feature>
<evidence type="ECO:0000256" key="3">
    <source>
        <dbReference type="ARBA" id="ARBA00012438"/>
    </source>
</evidence>
<feature type="transmembrane region" description="Helical" evidence="8">
    <location>
        <begin position="177"/>
        <end position="198"/>
    </location>
</feature>
<comment type="caution">
    <text evidence="10">The sequence shown here is derived from an EMBL/GenBank/DDBJ whole genome shotgun (WGS) entry which is preliminary data.</text>
</comment>
<protein>
    <recommendedName>
        <fullName evidence="3">histidine kinase</fullName>
        <ecNumber evidence="3">2.7.13.3</ecNumber>
    </recommendedName>
</protein>
<evidence type="ECO:0000256" key="5">
    <source>
        <dbReference type="ARBA" id="ARBA00022679"/>
    </source>
</evidence>
<dbReference type="CDD" id="cd06225">
    <property type="entry name" value="HAMP"/>
    <property type="match status" value="1"/>
</dbReference>
<dbReference type="Pfam" id="PF18698">
    <property type="entry name" value="HisK_sensor"/>
    <property type="match status" value="1"/>
</dbReference>
<dbReference type="Pfam" id="PF00672">
    <property type="entry name" value="HAMP"/>
    <property type="match status" value="1"/>
</dbReference>
<dbReference type="Proteomes" id="UP000232688">
    <property type="component" value="Unassembled WGS sequence"/>
</dbReference>
<dbReference type="Gene3D" id="6.10.340.10">
    <property type="match status" value="1"/>
</dbReference>
<evidence type="ECO:0000256" key="6">
    <source>
        <dbReference type="ARBA" id="ARBA00022777"/>
    </source>
</evidence>
<evidence type="ECO:0000313" key="10">
    <source>
        <dbReference type="EMBL" id="PKC51662.1"/>
    </source>
</evidence>
<dbReference type="SUPFAM" id="SSF158472">
    <property type="entry name" value="HAMP domain-like"/>
    <property type="match status" value="1"/>
</dbReference>